<evidence type="ECO:0000313" key="4">
    <source>
        <dbReference type="Proteomes" id="UP000001645"/>
    </source>
</evidence>
<organism evidence="3 4">
    <name type="scientific">Meleagris gallopavo</name>
    <name type="common">Wild turkey</name>
    <dbReference type="NCBI Taxonomy" id="9103"/>
    <lineage>
        <taxon>Eukaryota</taxon>
        <taxon>Metazoa</taxon>
        <taxon>Chordata</taxon>
        <taxon>Craniata</taxon>
        <taxon>Vertebrata</taxon>
        <taxon>Euteleostomi</taxon>
        <taxon>Archelosauria</taxon>
        <taxon>Archosauria</taxon>
        <taxon>Dinosauria</taxon>
        <taxon>Saurischia</taxon>
        <taxon>Theropoda</taxon>
        <taxon>Coelurosauria</taxon>
        <taxon>Aves</taxon>
        <taxon>Neognathae</taxon>
        <taxon>Galloanserae</taxon>
        <taxon>Galliformes</taxon>
        <taxon>Phasianidae</taxon>
        <taxon>Meleagridinae</taxon>
        <taxon>Meleagris</taxon>
    </lineage>
</organism>
<sequence>MLPASSRAKGRGFCLKAKYKRSRFSVISSWCCSMMPALDKFLCSSAIPAIHPCCRSSFTMHPAWITKTLAPLWCQRIGRCLPSLGPAWPRLSMSQRSAILAKNVPVLVRGEHDGFYYHGTVKEEMENEREMFLVEFTRPLQLHGRHSVCVQKTAKDDILEYANGMKHSLLPGDKVLAPWEPDLVRYGPGTILTGIETRDPLRGTGRRSSICTKGKLESKAISVVDMSHVAPPEQNAVLETTEQPPRGQFTMNEKYQDFKLSSGEEGSVASGKQRYRGTRKKTESDNKHKATCLGKDKLGSTDCISREQRGKEQQSSC</sequence>
<evidence type="ECO:0000313" key="3">
    <source>
        <dbReference type="Ensembl" id="ENSMGAP00000030043.1"/>
    </source>
</evidence>
<reference evidence="3 4" key="1">
    <citation type="journal article" date="2010" name="PLoS Biol.">
        <title>Multi-platform next-generation sequencing of the domestic turkey (Meleagris gallopavo): genome assembly and analysis.</title>
        <authorList>
            <person name="Dalloul R.A."/>
            <person name="Long J.A."/>
            <person name="Zimin A.V."/>
            <person name="Aslam L."/>
            <person name="Beal K."/>
            <person name="Blomberg L.A."/>
            <person name="Bouffard P."/>
            <person name="Burt D.W."/>
            <person name="Crasta O."/>
            <person name="Crooijmans R.P."/>
            <person name="Cooper K."/>
            <person name="Coulombe R.A."/>
            <person name="De S."/>
            <person name="Delany M.E."/>
            <person name="Dodgson J.B."/>
            <person name="Dong J.J."/>
            <person name="Evans C."/>
            <person name="Frederickson K.M."/>
            <person name="Flicek P."/>
            <person name="Florea L."/>
            <person name="Folkerts O."/>
            <person name="Groenen M.A."/>
            <person name="Harkins T.T."/>
            <person name="Herrero J."/>
            <person name="Hoffmann S."/>
            <person name="Megens H.J."/>
            <person name="Jiang A."/>
            <person name="de Jong P."/>
            <person name="Kaiser P."/>
            <person name="Kim H."/>
            <person name="Kim K.W."/>
            <person name="Kim S."/>
            <person name="Langenberger D."/>
            <person name="Lee M.K."/>
            <person name="Lee T."/>
            <person name="Mane S."/>
            <person name="Marcais G."/>
            <person name="Marz M."/>
            <person name="McElroy A.P."/>
            <person name="Modise T."/>
            <person name="Nefedov M."/>
            <person name="Notredame C."/>
            <person name="Paton I.R."/>
            <person name="Payne W.S."/>
            <person name="Pertea G."/>
            <person name="Prickett D."/>
            <person name="Puiu D."/>
            <person name="Qioa D."/>
            <person name="Raineri E."/>
            <person name="Ruffier M."/>
            <person name="Salzberg S.L."/>
            <person name="Schatz M.C."/>
            <person name="Scheuring C."/>
            <person name="Schmidt C.J."/>
            <person name="Schroeder S."/>
            <person name="Searle S.M."/>
            <person name="Smith E.J."/>
            <person name="Smith J."/>
            <person name="Sonstegard T.S."/>
            <person name="Stadler P.F."/>
            <person name="Tafer H."/>
            <person name="Tu Z.J."/>
            <person name="Van Tassell C.P."/>
            <person name="Vilella A.J."/>
            <person name="Williams K.P."/>
            <person name="Yorke J.A."/>
            <person name="Zhang L."/>
            <person name="Zhang H.B."/>
            <person name="Zhang X."/>
            <person name="Zhang Y."/>
            <person name="Reed K.M."/>
        </authorList>
    </citation>
    <scope>NUCLEOTIDE SEQUENCE [LARGE SCALE GENOMIC DNA]</scope>
</reference>
<dbReference type="Bgee" id="ENSMGAG00000006393">
    <property type="expression patterns" value="Expressed in bursa of Fabricius and 2 other cell types or tissues"/>
</dbReference>
<feature type="compositionally biased region" description="Basic and acidic residues" evidence="1">
    <location>
        <begin position="280"/>
        <end position="317"/>
    </location>
</feature>
<dbReference type="GeneTree" id="ENSGT00390000012348"/>
<reference evidence="3" key="3">
    <citation type="submission" date="2025-09" db="UniProtKB">
        <authorList>
            <consortium name="Ensembl"/>
        </authorList>
    </citation>
    <scope>IDENTIFICATION</scope>
</reference>
<gene>
    <name evidence="3" type="primary">C5H11orf16</name>
</gene>
<feature type="domain" description="DUF4537" evidence="2">
    <location>
        <begin position="105"/>
        <end position="194"/>
    </location>
</feature>
<proteinExistence type="predicted"/>
<dbReference type="Proteomes" id="UP000001645">
    <property type="component" value="Chromosome 5"/>
</dbReference>
<dbReference type="PANTHER" id="PTHR14343:SF3">
    <property type="entry name" value="SIMILAR TO PREDICTED GENE ICRFP703B1614Q5.5"/>
    <property type="match status" value="1"/>
</dbReference>
<dbReference type="PANTHER" id="PTHR14343">
    <property type="entry name" value="VWFA DOMAIN-CONTAINING PROTEIN"/>
    <property type="match status" value="1"/>
</dbReference>
<dbReference type="AlphaFoldDB" id="A0A803YE46"/>
<reference evidence="3" key="2">
    <citation type="submission" date="2025-08" db="UniProtKB">
        <authorList>
            <consortium name="Ensembl"/>
        </authorList>
    </citation>
    <scope>IDENTIFICATION</scope>
</reference>
<name>A0A803YE46_MELGA</name>
<protein>
    <recommendedName>
        <fullName evidence="2">DUF4537 domain-containing protein</fullName>
    </recommendedName>
</protein>
<dbReference type="Pfam" id="PF15057">
    <property type="entry name" value="DUF4537"/>
    <property type="match status" value="1"/>
</dbReference>
<keyword evidence="4" id="KW-1185">Reference proteome</keyword>
<dbReference type="Ensembl" id="ENSMGAT00000037832.1">
    <property type="protein sequence ID" value="ENSMGAP00000030043.1"/>
    <property type="gene ID" value="ENSMGAG00000006393.2"/>
</dbReference>
<feature type="region of interest" description="Disordered" evidence="1">
    <location>
        <begin position="259"/>
        <end position="317"/>
    </location>
</feature>
<accession>A0A803YE46</accession>
<dbReference type="InterPro" id="IPR032770">
    <property type="entry name" value="DUF4537"/>
</dbReference>
<evidence type="ECO:0000256" key="1">
    <source>
        <dbReference type="SAM" id="MobiDB-lite"/>
    </source>
</evidence>
<evidence type="ECO:0000259" key="2">
    <source>
        <dbReference type="Pfam" id="PF15057"/>
    </source>
</evidence>